<feature type="region of interest" description="Disordered" evidence="1">
    <location>
        <begin position="40"/>
        <end position="70"/>
    </location>
</feature>
<keyword evidence="3" id="KW-1185">Reference proteome</keyword>
<dbReference type="EMBL" id="JBFCZG010000003">
    <property type="protein sequence ID" value="KAL3424432.1"/>
    <property type="molecule type" value="Genomic_DNA"/>
</dbReference>
<dbReference type="Proteomes" id="UP001629113">
    <property type="component" value="Unassembled WGS sequence"/>
</dbReference>
<feature type="region of interest" description="Disordered" evidence="1">
    <location>
        <begin position="1"/>
        <end position="28"/>
    </location>
</feature>
<feature type="region of interest" description="Disordered" evidence="1">
    <location>
        <begin position="139"/>
        <end position="200"/>
    </location>
</feature>
<feature type="compositionally biased region" description="Polar residues" evidence="1">
    <location>
        <begin position="728"/>
        <end position="737"/>
    </location>
</feature>
<reference evidence="2 3" key="1">
    <citation type="submission" date="2024-06" db="EMBL/GenBank/DDBJ databases">
        <title>Complete genome of Phlyctema vagabunda strain 19-DSS-EL-015.</title>
        <authorList>
            <person name="Fiorenzani C."/>
        </authorList>
    </citation>
    <scope>NUCLEOTIDE SEQUENCE [LARGE SCALE GENOMIC DNA]</scope>
    <source>
        <strain evidence="2 3">19-DSS-EL-015</strain>
    </source>
</reference>
<evidence type="ECO:0000313" key="3">
    <source>
        <dbReference type="Proteomes" id="UP001629113"/>
    </source>
</evidence>
<feature type="compositionally biased region" description="Basic and acidic residues" evidence="1">
    <location>
        <begin position="820"/>
        <end position="834"/>
    </location>
</feature>
<feature type="region of interest" description="Disordered" evidence="1">
    <location>
        <begin position="912"/>
        <end position="994"/>
    </location>
</feature>
<feature type="compositionally biased region" description="Polar residues" evidence="1">
    <location>
        <begin position="914"/>
        <end position="933"/>
    </location>
</feature>
<comment type="caution">
    <text evidence="2">The sequence shown here is derived from an EMBL/GenBank/DDBJ whole genome shotgun (WGS) entry which is preliminary data.</text>
</comment>
<organism evidence="2 3">
    <name type="scientific">Phlyctema vagabunda</name>
    <dbReference type="NCBI Taxonomy" id="108571"/>
    <lineage>
        <taxon>Eukaryota</taxon>
        <taxon>Fungi</taxon>
        <taxon>Dikarya</taxon>
        <taxon>Ascomycota</taxon>
        <taxon>Pezizomycotina</taxon>
        <taxon>Leotiomycetes</taxon>
        <taxon>Helotiales</taxon>
        <taxon>Dermateaceae</taxon>
        <taxon>Phlyctema</taxon>
    </lineage>
</organism>
<proteinExistence type="predicted"/>
<protein>
    <submittedName>
        <fullName evidence="2">Uncharacterized protein</fullName>
    </submittedName>
</protein>
<feature type="compositionally biased region" description="Polar residues" evidence="1">
    <location>
        <begin position="172"/>
        <end position="200"/>
    </location>
</feature>
<feature type="region of interest" description="Disordered" evidence="1">
    <location>
        <begin position="807"/>
        <end position="836"/>
    </location>
</feature>
<evidence type="ECO:0000256" key="1">
    <source>
        <dbReference type="SAM" id="MobiDB-lite"/>
    </source>
</evidence>
<evidence type="ECO:0000313" key="2">
    <source>
        <dbReference type="EMBL" id="KAL3424432.1"/>
    </source>
</evidence>
<name>A0ABR4PMW5_9HELO</name>
<accession>A0ABR4PMW5</accession>
<gene>
    <name evidence="2" type="ORF">PVAG01_03713</name>
</gene>
<feature type="compositionally biased region" description="Polar residues" evidence="1">
    <location>
        <begin position="700"/>
        <end position="710"/>
    </location>
</feature>
<feature type="compositionally biased region" description="Polar residues" evidence="1">
    <location>
        <begin position="952"/>
        <end position="994"/>
    </location>
</feature>
<sequence>MGDSHNDGQGGPPGISFPKGMNPDQQAVYEAMLEELGQKRVESLPLADGTSSKRGPLSHGASGTYRGSGQSLSAAAPMISGRAVDQAHVSTRWGAFVADNKKENTSALQPEADGQLARIKKQQAEDNKKYTEDQLKEARALNASFSRGGSKTRGSARGRRSAEGSVRGSYNPGFSTGAGSHKNVANNRSNTHPFRGSQKQIKANEVLHKMARNSKINTHAGRRREANIRVSTTTPKIWPTKLATAEAYLNHAGFNEPVVESKAPKTGLASSKYATAQDNFISKAIDSPKTAPVAPAQPTSGIRIQLLLELEAMVRKDGVWISGKVANLTILSNGTPNAQVVAKVPTSGLILLKEVISNPALFRLDGLSIKYNQKREPGTSWQFNFQNPLFAKKAKDAVDDPVGFELKYLPAKKAGNYDTEFNPAPGPHRSQAWHDMNDLSNGTPLLNLDEEEAGSVPEDSGTQDMVSLMITEQLVDTLVADVANNSDALSEVQLTILSDPETFINPGLAAKYERVLENGLHSSTYADGYEVPIRSKRAWKAILKVVTHHMEDKHIMRSFSSLFKSFAEQLTDAVYVKLHASSQANRIEDSRLSGTDLINGIPRIVDVTGFSVTSQRSNNVTDHGGASQSIDVLSSTKGSSSLDALEVIAKDTKSVSNTEFSREKPRIRYTEEQLLSLRPNSDSKTADISTPTVTAHRIQSSNIDVSSDQYPQAKESYPTPLPAALDKPSSSAMSDNNIQILPKDGNSNDKGSISIETQLPSSATDDFDLLKKAKGGLSSSIHAPEGLRDGIFSQRAVLRASSLAFSGNIPRGSRVGRPTTSHEKPQKQDPRDQGDMLFPDINTLTMQEDMEPDSKLMISHPPATFAMHSASEDVKSTKSTAKPIKDTIGAIHKPAPAKLGLRDSMWAPPGALADTTNSYSSMKNSRPSSTTSMRALPPTYLPPNPPVASYATLGTTVDNQPRDSGSLSENLRSPRPTGNSYKSMPQETSNNTQAILQARLDQSLRGRL</sequence>
<feature type="region of interest" description="Disordered" evidence="1">
    <location>
        <begin position="700"/>
        <end position="737"/>
    </location>
</feature>